<dbReference type="InterPro" id="IPR050678">
    <property type="entry name" value="DNA_Partitioning_ATPase"/>
</dbReference>
<keyword evidence="4" id="KW-1185">Reference proteome</keyword>
<accession>A0A1B1AMS0</accession>
<dbReference type="PANTHER" id="PTHR13696:SF52">
    <property type="entry name" value="PARA FAMILY PROTEIN CT_582"/>
    <property type="match status" value="1"/>
</dbReference>
<dbReference type="KEGG" id="cbot:ATE48_19100"/>
<dbReference type="CDD" id="cd02042">
    <property type="entry name" value="ParAB_family"/>
    <property type="match status" value="1"/>
</dbReference>
<dbReference type="InParanoid" id="A0A1B1AMS0"/>
<evidence type="ECO:0008006" key="5">
    <source>
        <dbReference type="Google" id="ProtNLM"/>
    </source>
</evidence>
<dbReference type="InterPro" id="IPR025669">
    <property type="entry name" value="AAA_dom"/>
</dbReference>
<organism evidence="3 4">
    <name type="scientific">Candidatus Viadribacter manganicus</name>
    <dbReference type="NCBI Taxonomy" id="1759059"/>
    <lineage>
        <taxon>Bacteria</taxon>
        <taxon>Pseudomonadati</taxon>
        <taxon>Pseudomonadota</taxon>
        <taxon>Alphaproteobacteria</taxon>
        <taxon>Hyphomonadales</taxon>
        <taxon>Hyphomonadaceae</taxon>
        <taxon>Candidatus Viadribacter</taxon>
    </lineage>
</organism>
<evidence type="ECO:0000313" key="4">
    <source>
        <dbReference type="Proteomes" id="UP000092498"/>
    </source>
</evidence>
<dbReference type="InterPro" id="IPR027417">
    <property type="entry name" value="P-loop_NTPase"/>
</dbReference>
<dbReference type="Pfam" id="PF13614">
    <property type="entry name" value="AAA_31"/>
    <property type="match status" value="1"/>
</dbReference>
<sequence>MAIAAYLAFEPEDANAAHAVSAELEQHGWDVLRSGAEYRVQDKLGALVEAVGKAAIVVVLASPAAQESAWIRREVAAALNNGRSIIVVKTNDLAAESWINQTLDPSSFIDLRQGAQSEVLAQIVDRARSANGGGRVIAMLNIKGGVGKTVLAANLFAAAHLADKRAISFIDLDPQHNLTQYFLSPGERHRIRDRNHTLYGILNARGEHSTPPGDFGAISIPLNRARRGKGPNFELVAGDERLFEFTLDTRPDRDKAEAFTRFRALVAALRARSDAVIIDSNPCATFLTRLAITTADHIVAPVRPERYSLTGLNMLEHVVREVRGRALRPEEFSVLLNGVNDRTRSGETGDADALTRGEIQNAPFFGSALLPDEVPYSAVLRSAPTERFATNPINVTAMMRVGGRPAKEALARAAAAILRRAAP</sequence>
<dbReference type="SUPFAM" id="SSF52200">
    <property type="entry name" value="Toll/Interleukin receptor TIR domain"/>
    <property type="match status" value="1"/>
</dbReference>
<dbReference type="InterPro" id="IPR035897">
    <property type="entry name" value="Toll_tir_struct_dom_sf"/>
</dbReference>
<evidence type="ECO:0000259" key="2">
    <source>
        <dbReference type="Pfam" id="PF13676"/>
    </source>
</evidence>
<evidence type="ECO:0000313" key="3">
    <source>
        <dbReference type="EMBL" id="ANP47854.1"/>
    </source>
</evidence>
<dbReference type="EMBL" id="CP013244">
    <property type="protein sequence ID" value="ANP47854.1"/>
    <property type="molecule type" value="Genomic_DNA"/>
</dbReference>
<dbReference type="Pfam" id="PF13676">
    <property type="entry name" value="TIR_2"/>
    <property type="match status" value="1"/>
</dbReference>
<protein>
    <recommendedName>
        <fullName evidence="5">TIR domain-containing protein</fullName>
    </recommendedName>
</protein>
<proteinExistence type="predicted"/>
<dbReference type="SUPFAM" id="SSF52540">
    <property type="entry name" value="P-loop containing nucleoside triphosphate hydrolases"/>
    <property type="match status" value="1"/>
</dbReference>
<dbReference type="Proteomes" id="UP000092498">
    <property type="component" value="Chromosome"/>
</dbReference>
<reference evidence="3 4" key="1">
    <citation type="submission" date="2015-11" db="EMBL/GenBank/DDBJ databases">
        <title>Whole-Genome Sequence of Candidatus Oderbacter manganicum from the National Park Lower Oder Valley, Germany.</title>
        <authorList>
            <person name="Braun B."/>
            <person name="Liere K."/>
            <person name="Szewzyk U."/>
        </authorList>
    </citation>
    <scope>NUCLEOTIDE SEQUENCE [LARGE SCALE GENOMIC DNA]</scope>
    <source>
        <strain evidence="3 4">OTSz_A_272</strain>
    </source>
</reference>
<dbReference type="AlphaFoldDB" id="A0A1B1AMS0"/>
<feature type="domain" description="TIR" evidence="2">
    <location>
        <begin position="7"/>
        <end position="118"/>
    </location>
</feature>
<name>A0A1B1AMS0_9PROT</name>
<evidence type="ECO:0000259" key="1">
    <source>
        <dbReference type="Pfam" id="PF13614"/>
    </source>
</evidence>
<dbReference type="GO" id="GO:0007165">
    <property type="term" value="P:signal transduction"/>
    <property type="evidence" value="ECO:0007669"/>
    <property type="project" value="InterPro"/>
</dbReference>
<dbReference type="InterPro" id="IPR000157">
    <property type="entry name" value="TIR_dom"/>
</dbReference>
<dbReference type="STRING" id="1759059.ATE48_19100"/>
<gene>
    <name evidence="3" type="ORF">ATE48_19100</name>
</gene>
<dbReference type="Gene3D" id="3.40.50.10140">
    <property type="entry name" value="Toll/interleukin-1 receptor homology (TIR) domain"/>
    <property type="match status" value="1"/>
</dbReference>
<dbReference type="PANTHER" id="PTHR13696">
    <property type="entry name" value="P-LOOP CONTAINING NUCLEOSIDE TRIPHOSPHATE HYDROLASE"/>
    <property type="match status" value="1"/>
</dbReference>
<dbReference type="Gene3D" id="3.40.50.300">
    <property type="entry name" value="P-loop containing nucleotide triphosphate hydrolases"/>
    <property type="match status" value="1"/>
</dbReference>
<feature type="domain" description="AAA" evidence="1">
    <location>
        <begin position="135"/>
        <end position="324"/>
    </location>
</feature>